<dbReference type="Gene3D" id="3.40.50.2300">
    <property type="match status" value="1"/>
</dbReference>
<dbReference type="InterPro" id="IPR036196">
    <property type="entry name" value="Ptyr_pPase_sf"/>
</dbReference>
<dbReference type="EMBL" id="BMPP01000003">
    <property type="protein sequence ID" value="GGK18805.1"/>
    <property type="molecule type" value="Genomic_DNA"/>
</dbReference>
<proteinExistence type="predicted"/>
<accession>A0ABQ2ENH4</accession>
<organism evidence="1 2">
    <name type="scientific">Deinococcus malanensis</name>
    <dbReference type="NCBI Taxonomy" id="1706855"/>
    <lineage>
        <taxon>Bacteria</taxon>
        <taxon>Thermotogati</taxon>
        <taxon>Deinococcota</taxon>
        <taxon>Deinococci</taxon>
        <taxon>Deinococcales</taxon>
        <taxon>Deinococcaceae</taxon>
        <taxon>Deinococcus</taxon>
    </lineage>
</organism>
<protein>
    <submittedName>
        <fullName evidence="1">Uncharacterized protein</fullName>
    </submittedName>
</protein>
<sequence length="93" mass="10528">MTSQVLHGCRLNTDHLRVKGTAPPLKPHFSYVITRCDCAQLNYPSLPFAIRRGSWWSEDPAGSTGADEDRHAVFWRVSGQIESRIMQWVGDQS</sequence>
<dbReference type="Proteomes" id="UP000647587">
    <property type="component" value="Unassembled WGS sequence"/>
</dbReference>
<evidence type="ECO:0000313" key="2">
    <source>
        <dbReference type="Proteomes" id="UP000647587"/>
    </source>
</evidence>
<comment type="caution">
    <text evidence="1">The sequence shown here is derived from an EMBL/GenBank/DDBJ whole genome shotgun (WGS) entry which is preliminary data.</text>
</comment>
<evidence type="ECO:0000313" key="1">
    <source>
        <dbReference type="EMBL" id="GGK18805.1"/>
    </source>
</evidence>
<keyword evidence="2" id="KW-1185">Reference proteome</keyword>
<name>A0ABQ2ENH4_9DEIO</name>
<gene>
    <name evidence="1" type="ORF">GCM10008955_10270</name>
</gene>
<dbReference type="SUPFAM" id="SSF52788">
    <property type="entry name" value="Phosphotyrosine protein phosphatases I"/>
    <property type="match status" value="1"/>
</dbReference>
<reference evidence="2" key="1">
    <citation type="journal article" date="2019" name="Int. J. Syst. Evol. Microbiol.">
        <title>The Global Catalogue of Microorganisms (GCM) 10K type strain sequencing project: providing services to taxonomists for standard genome sequencing and annotation.</title>
        <authorList>
            <consortium name="The Broad Institute Genomics Platform"/>
            <consortium name="The Broad Institute Genome Sequencing Center for Infectious Disease"/>
            <person name="Wu L."/>
            <person name="Ma J."/>
        </authorList>
    </citation>
    <scope>NUCLEOTIDE SEQUENCE [LARGE SCALE GENOMIC DNA]</scope>
    <source>
        <strain evidence="2">JCM 30331</strain>
    </source>
</reference>